<dbReference type="CDD" id="cd22456">
    <property type="entry name" value="KH-I_Rnc1_rpt2"/>
    <property type="match status" value="1"/>
</dbReference>
<evidence type="ECO:0000259" key="5">
    <source>
        <dbReference type="SMART" id="SM00322"/>
    </source>
</evidence>
<feature type="chain" id="PRO_5003492800" description="K Homology domain-containing protein" evidence="4">
    <location>
        <begin position="19"/>
        <end position="549"/>
    </location>
</feature>
<evidence type="ECO:0000256" key="4">
    <source>
        <dbReference type="SAM" id="SignalP"/>
    </source>
</evidence>
<evidence type="ECO:0000256" key="1">
    <source>
        <dbReference type="ARBA" id="ARBA00022737"/>
    </source>
</evidence>
<dbReference type="Gene3D" id="3.30.1370.10">
    <property type="entry name" value="K Homology domain, type 1"/>
    <property type="match status" value="3"/>
</dbReference>
<feature type="region of interest" description="Disordered" evidence="3">
    <location>
        <begin position="54"/>
        <end position="109"/>
    </location>
</feature>
<dbReference type="SMART" id="SM00322">
    <property type="entry name" value="KH"/>
    <property type="match status" value="3"/>
</dbReference>
<dbReference type="InterPro" id="IPR004088">
    <property type="entry name" value="KH_dom_type_1"/>
</dbReference>
<dbReference type="Proteomes" id="UP000009131">
    <property type="component" value="Unassembled WGS sequence"/>
</dbReference>
<evidence type="ECO:0000256" key="3">
    <source>
        <dbReference type="SAM" id="MobiDB-lite"/>
    </source>
</evidence>
<feature type="domain" description="K Homology" evidence="5">
    <location>
        <begin position="461"/>
        <end position="535"/>
    </location>
</feature>
<dbReference type="PROSITE" id="PS50084">
    <property type="entry name" value="KH_TYPE_1"/>
    <property type="match status" value="3"/>
</dbReference>
<feature type="region of interest" description="Disordered" evidence="3">
    <location>
        <begin position="136"/>
        <end position="178"/>
    </location>
</feature>
<comment type="caution">
    <text evidence="6">The sequence shown here is derived from an EMBL/GenBank/DDBJ whole genome shotgun (WGS) entry which is preliminary data.</text>
</comment>
<dbReference type="InterPro" id="IPR004087">
    <property type="entry name" value="KH_dom"/>
</dbReference>
<sequence length="549" mass="57293">MLALLRLLSFRLLPFLWPSSLLHDQEQVKQRTTRDPHSFLCLCLEAQQLLPSRLTRPGTDTMTEESAPVASTSAAEGEISAPAVKRQRSNSLAAANTETEAKRPNLSNDELTGATAVASTATAPPATTASVAIDAPPAPVAASSPGELGTSDPAGIRNGTDSGALSPPPPPSATGSGAAIATAANPHVTLRALIVTQDASIIIGKGGQSIKEIREKAGVKVLVSESIPNNPERILNVSGLLDGVSKAFGLIVRRINDEPFDVPSVPGSRAVTIRFIVPNHRMGSIIGKQGAKIKEIQDASGARLQATESMLPGSTERILSISGVADAIHIAVYYTGAILAEHSDRAVNNTPYRPGLPPTSYGPPPPRPGSGPSAGGYYPPAPPHHDPYRVAAPMVNPTGYHDPYRGMGGPPAAMAPPQHGQAPQQHFAAPPVQGMPPAQAQATTSAMPFGPPPVATGPVGPNQTQQVYIPNELVGPIIGKGGLKINELRNNSGAHIKIMEPSEGGLNPNGERLVNVSGQPANIQMAVQMLYQRLEQEKANKMNQGYSGY</sequence>
<dbReference type="AlphaFoldDB" id="G7E702"/>
<keyword evidence="7" id="KW-1185">Reference proteome</keyword>
<reference evidence="6 7" key="2">
    <citation type="journal article" date="2012" name="Open Biol.">
        <title>Characteristics of nucleosomes and linker DNA regions on the genome of the basidiomycete Mixia osmundae revealed by mono- and dinucleosome mapping.</title>
        <authorList>
            <person name="Nishida H."/>
            <person name="Kondo S."/>
            <person name="Matsumoto T."/>
            <person name="Suzuki Y."/>
            <person name="Yoshikawa H."/>
            <person name="Taylor T.D."/>
            <person name="Sugiyama J."/>
        </authorList>
    </citation>
    <scope>NUCLEOTIDE SEQUENCE [LARGE SCALE GENOMIC DNA]</scope>
    <source>
        <strain evidence="7">CBS 9802 / IAM 14324 / JCM 22182 / KY 12970</strain>
    </source>
</reference>
<organism evidence="6 7">
    <name type="scientific">Mixia osmundae (strain CBS 9802 / IAM 14324 / JCM 22182 / KY 12970)</name>
    <dbReference type="NCBI Taxonomy" id="764103"/>
    <lineage>
        <taxon>Eukaryota</taxon>
        <taxon>Fungi</taxon>
        <taxon>Dikarya</taxon>
        <taxon>Basidiomycota</taxon>
        <taxon>Pucciniomycotina</taxon>
        <taxon>Mixiomycetes</taxon>
        <taxon>Mixiales</taxon>
        <taxon>Mixiaceae</taxon>
        <taxon>Mixia</taxon>
    </lineage>
</organism>
<feature type="domain" description="K Homology" evidence="5">
    <location>
        <begin position="269"/>
        <end position="340"/>
    </location>
</feature>
<dbReference type="OrthoDB" id="442947at2759"/>
<evidence type="ECO:0000313" key="6">
    <source>
        <dbReference type="EMBL" id="GAA98612.1"/>
    </source>
</evidence>
<feature type="compositionally biased region" description="Low complexity" evidence="3">
    <location>
        <begin position="136"/>
        <end position="145"/>
    </location>
</feature>
<keyword evidence="1" id="KW-0677">Repeat</keyword>
<dbReference type="eggNOG" id="KOG2190">
    <property type="taxonomic scope" value="Eukaryota"/>
</dbReference>
<gene>
    <name evidence="6" type="primary">Mo05299</name>
    <name evidence="6" type="ORF">E5Q_05299</name>
</gene>
<dbReference type="HOGENOM" id="CLU_022670_4_0_1"/>
<feature type="domain" description="K Homology" evidence="5">
    <location>
        <begin position="186"/>
        <end position="256"/>
    </location>
</feature>
<protein>
    <recommendedName>
        <fullName evidence="5">K Homology domain-containing protein</fullName>
    </recommendedName>
</protein>
<dbReference type="InParanoid" id="G7E702"/>
<feature type="signal peptide" evidence="4">
    <location>
        <begin position="1"/>
        <end position="18"/>
    </location>
</feature>
<dbReference type="GO" id="GO:0003723">
    <property type="term" value="F:RNA binding"/>
    <property type="evidence" value="ECO:0007669"/>
    <property type="project" value="UniProtKB-UniRule"/>
</dbReference>
<evidence type="ECO:0000313" key="7">
    <source>
        <dbReference type="Proteomes" id="UP000009131"/>
    </source>
</evidence>
<name>G7E702_MIXOS</name>
<dbReference type="STRING" id="764103.G7E702"/>
<dbReference type="Pfam" id="PF00013">
    <property type="entry name" value="KH_1"/>
    <property type="match status" value="3"/>
</dbReference>
<dbReference type="PANTHER" id="PTHR10288">
    <property type="entry name" value="KH DOMAIN CONTAINING RNA BINDING PROTEIN"/>
    <property type="match status" value="1"/>
</dbReference>
<accession>G7E702</accession>
<dbReference type="SUPFAM" id="SSF54791">
    <property type="entry name" value="Eukaryotic type KH-domain (KH-domain type I)"/>
    <property type="match status" value="3"/>
</dbReference>
<proteinExistence type="predicted"/>
<reference evidence="6 7" key="1">
    <citation type="journal article" date="2011" name="J. Gen. Appl. Microbiol.">
        <title>Draft genome sequencing of the enigmatic basidiomycete Mixia osmundae.</title>
        <authorList>
            <person name="Nishida H."/>
            <person name="Nagatsuka Y."/>
            <person name="Sugiyama J."/>
        </authorList>
    </citation>
    <scope>NUCLEOTIDE SEQUENCE [LARGE SCALE GENOMIC DNA]</scope>
    <source>
        <strain evidence="7">CBS 9802 / IAM 14324 / JCM 22182 / KY 12970</strain>
    </source>
</reference>
<feature type="region of interest" description="Disordered" evidence="3">
    <location>
        <begin position="349"/>
        <end position="384"/>
    </location>
</feature>
<evidence type="ECO:0000256" key="2">
    <source>
        <dbReference type="PROSITE-ProRule" id="PRU00117"/>
    </source>
</evidence>
<dbReference type="InterPro" id="IPR036612">
    <property type="entry name" value="KH_dom_type_1_sf"/>
</dbReference>
<keyword evidence="4" id="KW-0732">Signal</keyword>
<keyword evidence="2" id="KW-0694">RNA-binding</keyword>
<feature type="compositionally biased region" description="Pro residues" evidence="3">
    <location>
        <begin position="354"/>
        <end position="369"/>
    </location>
</feature>
<feature type="compositionally biased region" description="Polar residues" evidence="3">
    <location>
        <begin position="89"/>
        <end position="98"/>
    </location>
</feature>
<dbReference type="EMBL" id="BABT02000153">
    <property type="protein sequence ID" value="GAA98612.1"/>
    <property type="molecule type" value="Genomic_DNA"/>
</dbReference>